<name>A0AAV1CG88_OLDCO</name>
<keyword evidence="3" id="KW-1185">Reference proteome</keyword>
<evidence type="ECO:0000259" key="1">
    <source>
        <dbReference type="Pfam" id="PF03478"/>
    </source>
</evidence>
<organism evidence="2 3">
    <name type="scientific">Oldenlandia corymbosa var. corymbosa</name>
    <dbReference type="NCBI Taxonomy" id="529605"/>
    <lineage>
        <taxon>Eukaryota</taxon>
        <taxon>Viridiplantae</taxon>
        <taxon>Streptophyta</taxon>
        <taxon>Embryophyta</taxon>
        <taxon>Tracheophyta</taxon>
        <taxon>Spermatophyta</taxon>
        <taxon>Magnoliopsida</taxon>
        <taxon>eudicotyledons</taxon>
        <taxon>Gunneridae</taxon>
        <taxon>Pentapetalae</taxon>
        <taxon>asterids</taxon>
        <taxon>lamiids</taxon>
        <taxon>Gentianales</taxon>
        <taxon>Rubiaceae</taxon>
        <taxon>Rubioideae</taxon>
        <taxon>Spermacoceae</taxon>
        <taxon>Hedyotis-Oldenlandia complex</taxon>
        <taxon>Oldenlandia</taxon>
    </lineage>
</organism>
<dbReference type="PANTHER" id="PTHR44259">
    <property type="entry name" value="OS07G0183000 PROTEIN-RELATED"/>
    <property type="match status" value="1"/>
</dbReference>
<sequence length="422" mass="47352">MTLEKISLQHYLILSPKCQMKTRNALPSSSLLCPFAWDLSPFLKKLLSSFSNSPLFSAMEHLIITIPQNHPTTDWSGLLPDILAEIAMHLQSAEDFMAFRGVCTSWRKSAPSKDHFFNSRPTIPLLMLGERYGTNTDDERQFNSLTKRKVVMRLFLPEAKGKVCLGARFGWLLTVDRDSGEITLLNPFSRATIPLPSPVYKHLSRPRSAFITKAVLSANPFHTSDFDLAVIHSGASFLGVWRSTGSEWTSIECDHGTSNTFLDVIFHNGKLYGIDTKSQVWVWNDLTSNSNVKVYHAPSTTEDGLSWRQNAYLVGSSSGKLLVVKHEYFHWEWVGVIELDGARLCQRKKITSLGDDAIFVGCIGSGMSIEVSGFPDVIKSDEIKSNYIYFANPRGIQKVSLEAKIKGFESFRCQGPLVWITF</sequence>
<dbReference type="AlphaFoldDB" id="A0AAV1CG88"/>
<feature type="domain" description="KIB1-4 beta-propeller" evidence="1">
    <location>
        <begin position="144"/>
        <end position="392"/>
    </location>
</feature>
<dbReference type="Proteomes" id="UP001161247">
    <property type="component" value="Chromosome 2"/>
</dbReference>
<protein>
    <submittedName>
        <fullName evidence="2">OLC1v1030194C1</fullName>
    </submittedName>
</protein>
<dbReference type="Gene3D" id="1.20.1280.50">
    <property type="match status" value="1"/>
</dbReference>
<dbReference type="Pfam" id="PF03478">
    <property type="entry name" value="Beta-prop_KIB1-4"/>
    <property type="match status" value="1"/>
</dbReference>
<reference evidence="2" key="1">
    <citation type="submission" date="2023-03" db="EMBL/GenBank/DDBJ databases">
        <authorList>
            <person name="Julca I."/>
        </authorList>
    </citation>
    <scope>NUCLEOTIDE SEQUENCE</scope>
</reference>
<proteinExistence type="predicted"/>
<dbReference type="InterPro" id="IPR005174">
    <property type="entry name" value="KIB1-4_b-propeller"/>
</dbReference>
<gene>
    <name evidence="2" type="ORF">OLC1_LOCUS5610</name>
</gene>
<dbReference type="PANTHER" id="PTHR44259:SF108">
    <property type="entry name" value="F-BOX PROTEIN SKIP23-LIKE"/>
    <property type="match status" value="1"/>
</dbReference>
<dbReference type="EMBL" id="OX459119">
    <property type="protein sequence ID" value="CAI9094450.1"/>
    <property type="molecule type" value="Genomic_DNA"/>
</dbReference>
<accession>A0AAV1CG88</accession>
<evidence type="ECO:0000313" key="3">
    <source>
        <dbReference type="Proteomes" id="UP001161247"/>
    </source>
</evidence>
<evidence type="ECO:0000313" key="2">
    <source>
        <dbReference type="EMBL" id="CAI9094450.1"/>
    </source>
</evidence>
<dbReference type="InterPro" id="IPR050942">
    <property type="entry name" value="F-box_BR-signaling"/>
</dbReference>